<gene>
    <name evidence="1" type="ORF">F0919_15275</name>
</gene>
<sequence length="101" mass="11876">MTGSRKYTNSKFLFNNKRVKSLVIKGFDAQEARSILSRLVDILRLVFEMYYIKFKVQEIRDNIHAYTENKKGRLYSFARNLCARPASLERNYLTTTNELAS</sequence>
<dbReference type="AlphaFoldDB" id="A0A5M6CCH6"/>
<dbReference type="RefSeq" id="WP_150033662.1">
    <property type="nucleotide sequence ID" value="NZ_VWSH01000004.1"/>
</dbReference>
<evidence type="ECO:0000313" key="2">
    <source>
        <dbReference type="Proteomes" id="UP000323632"/>
    </source>
</evidence>
<organism evidence="1 2">
    <name type="scientific">Taibaiella lutea</name>
    <dbReference type="NCBI Taxonomy" id="2608001"/>
    <lineage>
        <taxon>Bacteria</taxon>
        <taxon>Pseudomonadati</taxon>
        <taxon>Bacteroidota</taxon>
        <taxon>Chitinophagia</taxon>
        <taxon>Chitinophagales</taxon>
        <taxon>Chitinophagaceae</taxon>
        <taxon>Taibaiella</taxon>
    </lineage>
</organism>
<proteinExistence type="predicted"/>
<accession>A0A5M6CCH6</accession>
<comment type="caution">
    <text evidence="1">The sequence shown here is derived from an EMBL/GenBank/DDBJ whole genome shotgun (WGS) entry which is preliminary data.</text>
</comment>
<keyword evidence="2" id="KW-1185">Reference proteome</keyword>
<dbReference type="EMBL" id="VWSH01000004">
    <property type="protein sequence ID" value="KAA5532160.1"/>
    <property type="molecule type" value="Genomic_DNA"/>
</dbReference>
<dbReference type="Proteomes" id="UP000323632">
    <property type="component" value="Unassembled WGS sequence"/>
</dbReference>
<protein>
    <submittedName>
        <fullName evidence="1">Uncharacterized protein</fullName>
    </submittedName>
</protein>
<name>A0A5M6CCH6_9BACT</name>
<evidence type="ECO:0000313" key="1">
    <source>
        <dbReference type="EMBL" id="KAA5532160.1"/>
    </source>
</evidence>
<reference evidence="1 2" key="1">
    <citation type="submission" date="2019-09" db="EMBL/GenBank/DDBJ databases">
        <title>Genome sequence and assembly of Taibaiella sp.</title>
        <authorList>
            <person name="Chhetri G."/>
        </authorList>
    </citation>
    <scope>NUCLEOTIDE SEQUENCE [LARGE SCALE GENOMIC DNA]</scope>
    <source>
        <strain evidence="1 2">KVB11</strain>
    </source>
</reference>